<feature type="domain" description="RCK N-terminal" evidence="3">
    <location>
        <begin position="111"/>
        <end position="229"/>
    </location>
</feature>
<sequence>MRLFSLFKHKIYLAVILLVITLTIGVLGYKFIADYSWVDAMYMTVITITTVGFGEVVPLTPEAKIFTIILILLSVVIVGFAITVISEYILSRSSYNDLIHRKVQQEIDKMNDHIIVCGYGRNGQEAVQKLMAYNKQFVVIEMDTDIIEKYESDKNIHFVNGNANEDEILEKAGIDRASALLCALPEDADNLFIVLSARQLNSTLKIISRATAETSQKKLKLAGADNVIMPDRIGGDHMASLVVVPDLIEFLDNLSVVGEEDSINVEEIGFSQVCLDGKEATIKEINLRYRTGCTIIGYRSPSGKYIVNPEADMRIEKESKLIVIGRPEQIKKLHATFGI</sequence>
<keyword evidence="2" id="KW-0472">Membrane</keyword>
<evidence type="ECO:0000259" key="3">
    <source>
        <dbReference type="PROSITE" id="PS51201"/>
    </source>
</evidence>
<dbReference type="InterPro" id="IPR013099">
    <property type="entry name" value="K_chnl_dom"/>
</dbReference>
<dbReference type="Proteomes" id="UP000030140">
    <property type="component" value="Unassembled WGS sequence"/>
</dbReference>
<feature type="transmembrane region" description="Helical" evidence="2">
    <location>
        <begin position="65"/>
        <end position="90"/>
    </location>
</feature>
<organism evidence="5 6">
    <name type="scientific">Dokdonia donghaensis DSW-1</name>
    <dbReference type="NCBI Taxonomy" id="1300343"/>
    <lineage>
        <taxon>Bacteria</taxon>
        <taxon>Pseudomonadati</taxon>
        <taxon>Bacteroidota</taxon>
        <taxon>Flavobacteriia</taxon>
        <taxon>Flavobacteriales</taxon>
        <taxon>Flavobacteriaceae</taxon>
        <taxon>Dokdonia</taxon>
    </lineage>
</organism>
<evidence type="ECO:0000313" key="6">
    <source>
        <dbReference type="Proteomes" id="UP000030140"/>
    </source>
</evidence>
<dbReference type="GO" id="GO:0006813">
    <property type="term" value="P:potassium ion transport"/>
    <property type="evidence" value="ECO:0007669"/>
    <property type="project" value="InterPro"/>
</dbReference>
<dbReference type="InterPro" id="IPR036291">
    <property type="entry name" value="NAD(P)-bd_dom_sf"/>
</dbReference>
<dbReference type="EMBL" id="JSAQ01000001">
    <property type="protein sequence ID" value="KGO06193.1"/>
    <property type="molecule type" value="Genomic_DNA"/>
</dbReference>
<dbReference type="Pfam" id="PF02080">
    <property type="entry name" value="TrkA_C"/>
    <property type="match status" value="1"/>
</dbReference>
<dbReference type="SUPFAM" id="SSF81324">
    <property type="entry name" value="Voltage-gated potassium channels"/>
    <property type="match status" value="1"/>
</dbReference>
<dbReference type="Gene3D" id="3.30.70.1450">
    <property type="entry name" value="Regulator of K+ conductance, C-terminal domain"/>
    <property type="match status" value="1"/>
</dbReference>
<feature type="transmembrane region" description="Helical" evidence="2">
    <location>
        <begin position="12"/>
        <end position="32"/>
    </location>
</feature>
<evidence type="ECO:0000256" key="1">
    <source>
        <dbReference type="ARBA" id="ARBA00004651"/>
    </source>
</evidence>
<dbReference type="AlphaFoldDB" id="A0A0A2GUI8"/>
<evidence type="ECO:0000313" key="5">
    <source>
        <dbReference type="EMBL" id="KGO06193.1"/>
    </source>
</evidence>
<gene>
    <name evidence="5" type="ORF">NV36_04655</name>
</gene>
<dbReference type="GO" id="GO:0005886">
    <property type="term" value="C:plasma membrane"/>
    <property type="evidence" value="ECO:0007669"/>
    <property type="project" value="UniProtKB-SubCell"/>
</dbReference>
<feature type="domain" description="RCK C-terminal" evidence="4">
    <location>
        <begin position="252"/>
        <end position="339"/>
    </location>
</feature>
<dbReference type="InterPro" id="IPR036721">
    <property type="entry name" value="RCK_C_sf"/>
</dbReference>
<dbReference type="PROSITE" id="PS51201">
    <property type="entry name" value="RCK_N"/>
    <property type="match status" value="1"/>
</dbReference>
<reference evidence="5 6" key="1">
    <citation type="submission" date="2014-10" db="EMBL/GenBank/DDBJ databases">
        <title>Draft genome sequence of the proteorhodopsin-containing marine bacterium Dokdonia donghaensis.</title>
        <authorList>
            <person name="Gomez-Consarnau L."/>
            <person name="Gonzalez J.M."/>
            <person name="Riedel T."/>
            <person name="Jaenicke S."/>
            <person name="Wagner-Doebler I."/>
            <person name="Fuhrman J.A."/>
        </authorList>
    </citation>
    <scope>NUCLEOTIDE SEQUENCE [LARGE SCALE GENOMIC DNA]</scope>
    <source>
        <strain evidence="5 6">DSW-1</strain>
    </source>
</reference>
<evidence type="ECO:0000259" key="4">
    <source>
        <dbReference type="PROSITE" id="PS51202"/>
    </source>
</evidence>
<keyword evidence="6" id="KW-1185">Reference proteome</keyword>
<dbReference type="InterPro" id="IPR003148">
    <property type="entry name" value="RCK_N"/>
</dbReference>
<dbReference type="InterPro" id="IPR050721">
    <property type="entry name" value="Trk_Ktr_HKT_K-transport"/>
</dbReference>
<dbReference type="InterPro" id="IPR006037">
    <property type="entry name" value="RCK_C"/>
</dbReference>
<protein>
    <submittedName>
        <fullName evidence="5">Potassium transporter TrkA</fullName>
    </submittedName>
</protein>
<dbReference type="Pfam" id="PF07885">
    <property type="entry name" value="Ion_trans_2"/>
    <property type="match status" value="1"/>
</dbReference>
<keyword evidence="2" id="KW-1133">Transmembrane helix</keyword>
<proteinExistence type="predicted"/>
<keyword evidence="2" id="KW-0812">Transmembrane</keyword>
<dbReference type="SUPFAM" id="SSF51735">
    <property type="entry name" value="NAD(P)-binding Rossmann-fold domains"/>
    <property type="match status" value="1"/>
</dbReference>
<dbReference type="Gene3D" id="3.40.50.720">
    <property type="entry name" value="NAD(P)-binding Rossmann-like Domain"/>
    <property type="match status" value="1"/>
</dbReference>
<dbReference type="PANTHER" id="PTHR43833">
    <property type="entry name" value="POTASSIUM CHANNEL PROTEIN 2-RELATED-RELATED"/>
    <property type="match status" value="1"/>
</dbReference>
<dbReference type="Gene3D" id="1.10.287.70">
    <property type="match status" value="1"/>
</dbReference>
<dbReference type="RefSeq" id="WP_035325202.1">
    <property type="nucleotide sequence ID" value="NZ_CP015125.1"/>
</dbReference>
<dbReference type="PATRIC" id="fig|1300343.5.peg.2742"/>
<accession>A0A0A2GUI8</accession>
<comment type="subcellular location">
    <subcellularLocation>
        <location evidence="1">Cell membrane</location>
        <topology evidence="1">Multi-pass membrane protein</topology>
    </subcellularLocation>
</comment>
<dbReference type="PROSITE" id="PS51202">
    <property type="entry name" value="RCK_C"/>
    <property type="match status" value="1"/>
</dbReference>
<evidence type="ECO:0000256" key="2">
    <source>
        <dbReference type="SAM" id="Phobius"/>
    </source>
</evidence>
<dbReference type="PANTHER" id="PTHR43833:SF9">
    <property type="entry name" value="POTASSIUM CHANNEL PROTEIN YUGO-RELATED"/>
    <property type="match status" value="1"/>
</dbReference>
<dbReference type="Pfam" id="PF02254">
    <property type="entry name" value="TrkA_N"/>
    <property type="match status" value="1"/>
</dbReference>
<dbReference type="SUPFAM" id="SSF116726">
    <property type="entry name" value="TrkA C-terminal domain-like"/>
    <property type="match status" value="1"/>
</dbReference>
<comment type="caution">
    <text evidence="5">The sequence shown here is derived from an EMBL/GenBank/DDBJ whole genome shotgun (WGS) entry which is preliminary data.</text>
</comment>
<dbReference type="KEGG" id="ddo:I597_2703"/>
<dbReference type="GO" id="GO:0008324">
    <property type="term" value="F:monoatomic cation transmembrane transporter activity"/>
    <property type="evidence" value="ECO:0007669"/>
    <property type="project" value="InterPro"/>
</dbReference>
<name>A0A0A2GUI8_9FLAO</name>
<dbReference type="OrthoDB" id="9781411at2"/>